<dbReference type="RefSeq" id="WP_059350659.1">
    <property type="nucleotide sequence ID" value="NZ_LDYG01000021.1"/>
</dbReference>
<evidence type="ECO:0008006" key="4">
    <source>
        <dbReference type="Google" id="ProtNLM"/>
    </source>
</evidence>
<accession>A0A147KAB8</accession>
<dbReference type="EMBL" id="LDYG01000021">
    <property type="protein sequence ID" value="KUP07645.1"/>
    <property type="molecule type" value="Genomic_DNA"/>
</dbReference>
<name>A0A147KAB8_9BACI</name>
<evidence type="ECO:0000313" key="2">
    <source>
        <dbReference type="EMBL" id="KUP07645.1"/>
    </source>
</evidence>
<organism evidence="2 3">
    <name type="scientific">Bacillus coahuilensis p1.1.43</name>
    <dbReference type="NCBI Taxonomy" id="1150625"/>
    <lineage>
        <taxon>Bacteria</taxon>
        <taxon>Bacillati</taxon>
        <taxon>Bacillota</taxon>
        <taxon>Bacilli</taxon>
        <taxon>Bacillales</taxon>
        <taxon>Bacillaceae</taxon>
        <taxon>Bacillus</taxon>
    </lineage>
</organism>
<dbReference type="STRING" id="1150625.Q75_05310"/>
<dbReference type="SUPFAM" id="SSF140423">
    <property type="entry name" value="MW0975(SA0943)-like"/>
    <property type="match status" value="1"/>
</dbReference>
<dbReference type="PATRIC" id="fig|1150625.3.peg.1114"/>
<keyword evidence="3" id="KW-1185">Reference proteome</keyword>
<comment type="caution">
    <text evidence="2">The sequence shown here is derived from an EMBL/GenBank/DDBJ whole genome shotgun (WGS) entry which is preliminary data.</text>
</comment>
<protein>
    <recommendedName>
        <fullName evidence="4">Lipoprotein</fullName>
    </recommendedName>
</protein>
<feature type="coiled-coil region" evidence="1">
    <location>
        <begin position="50"/>
        <end position="120"/>
    </location>
</feature>
<dbReference type="PROSITE" id="PS51257">
    <property type="entry name" value="PROKAR_LIPOPROTEIN"/>
    <property type="match status" value="1"/>
</dbReference>
<dbReference type="OrthoDB" id="2576511at2"/>
<dbReference type="Proteomes" id="UP000074108">
    <property type="component" value="Unassembled WGS sequence"/>
</dbReference>
<dbReference type="Pfam" id="PF10368">
    <property type="entry name" value="YkyA"/>
    <property type="match status" value="1"/>
</dbReference>
<dbReference type="Gene3D" id="1.20.120.570">
    <property type="entry name" value="YkyA-like"/>
    <property type="match status" value="1"/>
</dbReference>
<gene>
    <name evidence="2" type="ORF">Q75_05310</name>
</gene>
<dbReference type="InterPro" id="IPR036785">
    <property type="entry name" value="YkyA-like_sf"/>
</dbReference>
<evidence type="ECO:0000256" key="1">
    <source>
        <dbReference type="SAM" id="Coils"/>
    </source>
</evidence>
<keyword evidence="1" id="KW-0175">Coiled coil</keyword>
<proteinExistence type="predicted"/>
<sequence>MKKRMISSVLVGIFLLTGCLGGPSPEENMFTIMEETVTKEQPFQEVQEPLKKLEEEGNDIFSQIVELSNEEFDQIVTLSDQALENIGQRREKMEEEVAAMEESKEHFSLVAEEIEKIENESLKKQADELVEVMNKRYDLHDKLAQAYYKALDADQLLYESMKKEDVEMEELETLVNDSNTAYDEIFVQNKEFNEVTAEFNEKKLEFYDAAGLNLEDPTEE</sequence>
<reference evidence="2 3" key="1">
    <citation type="journal article" date="2016" name="Front. Microbiol.">
        <title>Microevolution Analysis of Bacillus coahuilensis Unveils Differences in Phosphorus Acquisition Strategies and Their Regulation.</title>
        <authorList>
            <person name="Gomez-Lunar Z."/>
            <person name="Hernandez-Gonzalez I."/>
            <person name="Rodriguez-Torres M.D."/>
            <person name="Souza V."/>
            <person name="Olmedo-Alvarez G."/>
        </authorList>
    </citation>
    <scope>NUCLEOTIDE SEQUENCE [LARGE SCALE GENOMIC DNA]</scope>
    <source>
        <strain evidence="3">p1.1.43</strain>
    </source>
</reference>
<dbReference type="InterPro" id="IPR019454">
    <property type="entry name" value="Lipoprot_YkyA-like"/>
</dbReference>
<dbReference type="AlphaFoldDB" id="A0A147KAB8"/>
<evidence type="ECO:0000313" key="3">
    <source>
        <dbReference type="Proteomes" id="UP000074108"/>
    </source>
</evidence>